<dbReference type="OrthoDB" id="9787435at2"/>
<dbReference type="Proteomes" id="UP000054683">
    <property type="component" value="Unassembled WGS sequence"/>
</dbReference>
<evidence type="ECO:0000313" key="2">
    <source>
        <dbReference type="EMBL" id="SAL43533.1"/>
    </source>
</evidence>
<gene>
    <name evidence="2" type="ORF">AWB69_04410</name>
</gene>
<protein>
    <submittedName>
        <fullName evidence="2">Zinc-containing alcohol dehydrogenase superfamily protein</fullName>
    </submittedName>
</protein>
<accession>A0A158HHJ7</accession>
<dbReference type="InterPro" id="IPR020843">
    <property type="entry name" value="ER"/>
</dbReference>
<sequence>MKAIQYLRYGAPDVLKLVTLDEPFAGPDEVRVRLKAAGVSPIDTKLRSGALQAHFSLAFPKIPGRDGVGVIDQIGEGVTGFSVGDEVCVAADPTRSGTYAEAIVCASSRVVKKPANLSISQAAALLQPGVSAWISMCRTATLSEGVSVLIHGGAGAVGSQMIQLARHLGLNVTTTCRAANIDYVLGLGAHRAMAYDREDYRDHFSSLRHIDVVFDLIGGETHARSYQVLKAGGQLIYLTAMPFENQAEKYGVTVTRAMISDAPDALHAVSQLAAEGVLTPGVMATLPLAAAADAHRRFEAGQVTRGRIVLNMEDGG</sequence>
<dbReference type="CDD" id="cd05289">
    <property type="entry name" value="MDR_like_2"/>
    <property type="match status" value="1"/>
</dbReference>
<evidence type="ECO:0000259" key="1">
    <source>
        <dbReference type="SMART" id="SM00829"/>
    </source>
</evidence>
<name>A0A158HHJ7_9BURK</name>
<feature type="domain" description="Enoyl reductase (ER)" evidence="1">
    <location>
        <begin position="10"/>
        <end position="310"/>
    </location>
</feature>
<dbReference type="Pfam" id="PF08240">
    <property type="entry name" value="ADH_N"/>
    <property type="match status" value="1"/>
</dbReference>
<organism evidence="2 3">
    <name type="scientific">Caballeronia udeis</name>
    <dbReference type="NCBI Taxonomy" id="1232866"/>
    <lineage>
        <taxon>Bacteria</taxon>
        <taxon>Pseudomonadati</taxon>
        <taxon>Pseudomonadota</taxon>
        <taxon>Betaproteobacteria</taxon>
        <taxon>Burkholderiales</taxon>
        <taxon>Burkholderiaceae</taxon>
        <taxon>Caballeronia</taxon>
    </lineage>
</organism>
<evidence type="ECO:0000313" key="3">
    <source>
        <dbReference type="Proteomes" id="UP000054683"/>
    </source>
</evidence>
<dbReference type="Gene3D" id="3.90.180.10">
    <property type="entry name" value="Medium-chain alcohol dehydrogenases, catalytic domain"/>
    <property type="match status" value="1"/>
</dbReference>
<dbReference type="Gene3D" id="3.40.50.720">
    <property type="entry name" value="NAD(P)-binding Rossmann-like Domain"/>
    <property type="match status" value="1"/>
</dbReference>
<dbReference type="EMBL" id="FCOK02000030">
    <property type="protein sequence ID" value="SAL43533.1"/>
    <property type="molecule type" value="Genomic_DNA"/>
</dbReference>
<dbReference type="InterPro" id="IPR036291">
    <property type="entry name" value="NAD(P)-bd_dom_sf"/>
</dbReference>
<dbReference type="PANTHER" id="PTHR11695:SF294">
    <property type="entry name" value="RETICULON-4-INTERACTING PROTEIN 1, MITOCHONDRIAL"/>
    <property type="match status" value="1"/>
</dbReference>
<dbReference type="InterPro" id="IPR011032">
    <property type="entry name" value="GroES-like_sf"/>
</dbReference>
<dbReference type="AlphaFoldDB" id="A0A158HHJ7"/>
<dbReference type="InterPro" id="IPR013154">
    <property type="entry name" value="ADH-like_N"/>
</dbReference>
<dbReference type="RefSeq" id="WP_062088413.1">
    <property type="nucleotide sequence ID" value="NZ_FCOK02000030.1"/>
</dbReference>
<dbReference type="InterPro" id="IPR050700">
    <property type="entry name" value="YIM1/Zinc_Alcohol_DH_Fams"/>
</dbReference>
<dbReference type="SUPFAM" id="SSF50129">
    <property type="entry name" value="GroES-like"/>
    <property type="match status" value="1"/>
</dbReference>
<reference evidence="2 3" key="1">
    <citation type="submission" date="2016-01" db="EMBL/GenBank/DDBJ databases">
        <authorList>
            <person name="Oliw E.H."/>
        </authorList>
    </citation>
    <scope>NUCLEOTIDE SEQUENCE [LARGE SCALE GENOMIC DNA]</scope>
    <source>
        <strain evidence="2">LMG 27134</strain>
    </source>
</reference>
<dbReference type="PANTHER" id="PTHR11695">
    <property type="entry name" value="ALCOHOL DEHYDROGENASE RELATED"/>
    <property type="match status" value="1"/>
</dbReference>
<dbReference type="SMART" id="SM00829">
    <property type="entry name" value="PKS_ER"/>
    <property type="match status" value="1"/>
</dbReference>
<dbReference type="Pfam" id="PF13602">
    <property type="entry name" value="ADH_zinc_N_2"/>
    <property type="match status" value="1"/>
</dbReference>
<proteinExistence type="predicted"/>
<dbReference type="SUPFAM" id="SSF51735">
    <property type="entry name" value="NAD(P)-binding Rossmann-fold domains"/>
    <property type="match status" value="1"/>
</dbReference>
<dbReference type="GO" id="GO:0016491">
    <property type="term" value="F:oxidoreductase activity"/>
    <property type="evidence" value="ECO:0007669"/>
    <property type="project" value="InterPro"/>
</dbReference>